<keyword evidence="5 11" id="KW-0337">GPI-anchor biosynthesis</keyword>
<organism evidence="12 13">
    <name type="scientific">Moniliophthora roreri</name>
    <name type="common">Frosty pod rot fungus</name>
    <name type="synonym">Monilia roreri</name>
    <dbReference type="NCBI Taxonomy" id="221103"/>
    <lineage>
        <taxon>Eukaryota</taxon>
        <taxon>Fungi</taxon>
        <taxon>Dikarya</taxon>
        <taxon>Basidiomycota</taxon>
        <taxon>Agaricomycotina</taxon>
        <taxon>Agaricomycetes</taxon>
        <taxon>Agaricomycetidae</taxon>
        <taxon>Agaricales</taxon>
        <taxon>Marasmiineae</taxon>
        <taxon>Marasmiaceae</taxon>
        <taxon>Moniliophthora</taxon>
    </lineage>
</organism>
<evidence type="ECO:0000256" key="9">
    <source>
        <dbReference type="ARBA" id="ARBA00023136"/>
    </source>
</evidence>
<dbReference type="GO" id="GO:0006506">
    <property type="term" value="P:GPI anchor biosynthetic process"/>
    <property type="evidence" value="ECO:0007669"/>
    <property type="project" value="UniProtKB-UniPathway"/>
</dbReference>
<evidence type="ECO:0000256" key="10">
    <source>
        <dbReference type="ARBA" id="ARBA00023180"/>
    </source>
</evidence>
<evidence type="ECO:0000256" key="5">
    <source>
        <dbReference type="ARBA" id="ARBA00022502"/>
    </source>
</evidence>
<dbReference type="GO" id="GO:0000030">
    <property type="term" value="F:mannosyltransferase activity"/>
    <property type="evidence" value="ECO:0007669"/>
    <property type="project" value="TreeGrafter"/>
</dbReference>
<keyword evidence="6 11" id="KW-0812">Transmembrane</keyword>
<evidence type="ECO:0000256" key="8">
    <source>
        <dbReference type="ARBA" id="ARBA00022989"/>
    </source>
</evidence>
<comment type="function">
    <text evidence="11">Required for proper folding and/or the stability of a subset of proteins in the endoplasmic reticulum. Component of glycosylphosphatidylinositol-mannosyltransferase 1 which transfers the first of the 4 mannoses in the GPI-anchor precursors during GPI-anchor biosynthesis. Probably acts by stabilizing the mannosyltransferase GPI14.</text>
</comment>
<dbReference type="InterPro" id="IPR013233">
    <property type="entry name" value="PIG-X/PBN1"/>
</dbReference>
<dbReference type="Pfam" id="PF08320">
    <property type="entry name" value="PIG-X"/>
    <property type="match status" value="1"/>
</dbReference>
<gene>
    <name evidence="12" type="ORF">WG66_19471</name>
</gene>
<evidence type="ECO:0000256" key="7">
    <source>
        <dbReference type="ARBA" id="ARBA00022824"/>
    </source>
</evidence>
<evidence type="ECO:0000256" key="11">
    <source>
        <dbReference type="RuleBase" id="RU366056"/>
    </source>
</evidence>
<dbReference type="EMBL" id="LATX01002510">
    <property type="protein sequence ID" value="KTB27966.1"/>
    <property type="molecule type" value="Genomic_DNA"/>
</dbReference>
<name>A0A0W0EV66_MONRR</name>
<evidence type="ECO:0000256" key="4">
    <source>
        <dbReference type="ARBA" id="ARBA00020410"/>
    </source>
</evidence>
<dbReference type="UniPathway" id="UPA00196"/>
<feature type="transmembrane region" description="Helical" evidence="11">
    <location>
        <begin position="218"/>
        <end position="236"/>
    </location>
</feature>
<keyword evidence="7 11" id="KW-0256">Endoplasmic reticulum</keyword>
<reference evidence="12 13" key="1">
    <citation type="submission" date="2015-12" db="EMBL/GenBank/DDBJ databases">
        <title>Draft genome sequence of Moniliophthora roreri, the causal agent of frosty pod rot of cacao.</title>
        <authorList>
            <person name="Aime M.C."/>
            <person name="Diaz-Valderrama J.R."/>
            <person name="Kijpornyongpan T."/>
            <person name="Phillips-Mora W."/>
        </authorList>
    </citation>
    <scope>NUCLEOTIDE SEQUENCE [LARGE SCALE GENOMIC DNA]</scope>
    <source>
        <strain evidence="12 13">MCA 2952</strain>
    </source>
</reference>
<dbReference type="PANTHER" id="PTHR28533:SF1">
    <property type="entry name" value="PROTEIN PBN1"/>
    <property type="match status" value="1"/>
</dbReference>
<sequence length="260" mass="28792">MSISLSTSINPNPGFHPTLTTVISNFSSPQYLECSLYLHFTLPPLVFVDPYELETSYADKYSFHLSGHRSLELPVMAMDRAESYLLVNVSLPSTTLQGAELEIPTPVHLRYGDLSSTDEYVGVEIAWPQGFVACSRGESSMSFAFTSIASDTSINLGSQLKSQLHPEFAALFQPDDSFIFIEFAPRLEGTNHLASPKTSVEKLRVPVGNTPHTTQVELGTACTVFMCFLYLCWIIWRTKSRLDAKTNVGGTETAQKAKYD</sequence>
<dbReference type="SMART" id="SM00780">
    <property type="entry name" value="PIG-X"/>
    <property type="match status" value="1"/>
</dbReference>
<keyword evidence="10" id="KW-0325">Glycoprotein</keyword>
<comment type="caution">
    <text evidence="12">The sequence shown here is derived from an EMBL/GenBank/DDBJ whole genome shotgun (WGS) entry which is preliminary data.</text>
</comment>
<keyword evidence="8 11" id="KW-1133">Transmembrane helix</keyword>
<keyword evidence="9 11" id="KW-0472">Membrane</keyword>
<dbReference type="AlphaFoldDB" id="A0A0W0EV66"/>
<dbReference type="eggNOG" id="ENOG502R05E">
    <property type="taxonomic scope" value="Eukaryota"/>
</dbReference>
<evidence type="ECO:0000313" key="12">
    <source>
        <dbReference type="EMBL" id="KTB27966.1"/>
    </source>
</evidence>
<dbReference type="PANTHER" id="PTHR28533">
    <property type="entry name" value="PROTEIN PBN1"/>
    <property type="match status" value="1"/>
</dbReference>
<evidence type="ECO:0000256" key="6">
    <source>
        <dbReference type="ARBA" id="ARBA00022692"/>
    </source>
</evidence>
<comment type="subcellular location">
    <subcellularLocation>
        <location evidence="11">Endoplasmic reticulum membrane</location>
        <topology evidence="11">Single-pass membrane protein</topology>
    </subcellularLocation>
    <subcellularLocation>
        <location evidence="1">Endoplasmic reticulum membrane</location>
        <topology evidence="1">Single-pass type III membrane protein</topology>
    </subcellularLocation>
</comment>
<comment type="pathway">
    <text evidence="2 11">Glycolipid biosynthesis; glycosylphosphatidylinositol-anchor biosynthesis.</text>
</comment>
<dbReference type="GO" id="GO:1990529">
    <property type="term" value="C:glycosylphosphatidylinositol-mannosyltransferase I complex"/>
    <property type="evidence" value="ECO:0007669"/>
    <property type="project" value="TreeGrafter"/>
</dbReference>
<accession>A0A0W0EV66</accession>
<proteinExistence type="inferred from homology"/>
<comment type="similarity">
    <text evidence="3 11">Belongs to the PIGX family.</text>
</comment>
<evidence type="ECO:0000256" key="2">
    <source>
        <dbReference type="ARBA" id="ARBA00004687"/>
    </source>
</evidence>
<evidence type="ECO:0000313" key="13">
    <source>
        <dbReference type="Proteomes" id="UP000054988"/>
    </source>
</evidence>
<evidence type="ECO:0000256" key="3">
    <source>
        <dbReference type="ARBA" id="ARBA00010345"/>
    </source>
</evidence>
<dbReference type="GO" id="GO:0005789">
    <property type="term" value="C:endoplasmic reticulum membrane"/>
    <property type="evidence" value="ECO:0007669"/>
    <property type="project" value="UniProtKB-SubCell"/>
</dbReference>
<dbReference type="Proteomes" id="UP000054988">
    <property type="component" value="Unassembled WGS sequence"/>
</dbReference>
<protein>
    <recommendedName>
        <fullName evidence="4 11">Protein PBN1</fullName>
    </recommendedName>
</protein>
<evidence type="ECO:0000256" key="1">
    <source>
        <dbReference type="ARBA" id="ARBA00004643"/>
    </source>
</evidence>
<dbReference type="InterPro" id="IPR042322">
    <property type="entry name" value="Pbn1"/>
</dbReference>